<evidence type="ECO:0000313" key="2">
    <source>
        <dbReference type="EMBL" id="MBA5638586.1"/>
    </source>
</evidence>
<evidence type="ECO:0000256" key="1">
    <source>
        <dbReference type="SAM" id="MobiDB-lite"/>
    </source>
</evidence>
<feature type="compositionally biased region" description="Basic and acidic residues" evidence="1">
    <location>
        <begin position="1"/>
        <end position="16"/>
    </location>
</feature>
<evidence type="ECO:0000313" key="3">
    <source>
        <dbReference type="Proteomes" id="UP000534388"/>
    </source>
</evidence>
<feature type="compositionally biased region" description="Polar residues" evidence="1">
    <location>
        <begin position="18"/>
        <end position="29"/>
    </location>
</feature>
<reference evidence="2 3" key="1">
    <citation type="submission" date="2020-07" db="EMBL/GenBank/DDBJ databases">
        <title>Novel species isolated from subtropical streams in China.</title>
        <authorList>
            <person name="Lu H."/>
        </authorList>
    </citation>
    <scope>NUCLEOTIDE SEQUENCE [LARGE SCALE GENOMIC DNA]</scope>
    <source>
        <strain evidence="2 3">LX20W</strain>
    </source>
</reference>
<organism evidence="2 3">
    <name type="scientific">Rugamonas brunnea</name>
    <dbReference type="NCBI Taxonomy" id="2758569"/>
    <lineage>
        <taxon>Bacteria</taxon>
        <taxon>Pseudomonadati</taxon>
        <taxon>Pseudomonadota</taxon>
        <taxon>Betaproteobacteria</taxon>
        <taxon>Burkholderiales</taxon>
        <taxon>Oxalobacteraceae</taxon>
        <taxon>Telluria group</taxon>
        <taxon>Rugamonas</taxon>
    </lineage>
</organism>
<accession>A0A7W2ETZ4</accession>
<dbReference type="AlphaFoldDB" id="A0A7W2ETZ4"/>
<name>A0A7W2ETZ4_9BURK</name>
<protein>
    <submittedName>
        <fullName evidence="2">Uncharacterized protein</fullName>
    </submittedName>
</protein>
<dbReference type="EMBL" id="JACEZT010000010">
    <property type="protein sequence ID" value="MBA5638586.1"/>
    <property type="molecule type" value="Genomic_DNA"/>
</dbReference>
<gene>
    <name evidence="2" type="ORF">H3H37_16115</name>
</gene>
<feature type="region of interest" description="Disordered" evidence="1">
    <location>
        <begin position="1"/>
        <end position="54"/>
    </location>
</feature>
<dbReference type="RefSeq" id="WP_182164285.1">
    <property type="nucleotide sequence ID" value="NZ_JACEZT010000010.1"/>
</dbReference>
<dbReference type="Proteomes" id="UP000534388">
    <property type="component" value="Unassembled WGS sequence"/>
</dbReference>
<sequence>MAKQKTDSGNKQEAGGDRSTQSAQPAQTKSGKEAASQGKGGGKRGGGAKQKRKH</sequence>
<comment type="caution">
    <text evidence="2">The sequence shown here is derived from an EMBL/GenBank/DDBJ whole genome shotgun (WGS) entry which is preliminary data.</text>
</comment>
<feature type="compositionally biased region" description="Gly residues" evidence="1">
    <location>
        <begin position="38"/>
        <end position="48"/>
    </location>
</feature>
<keyword evidence="3" id="KW-1185">Reference proteome</keyword>
<proteinExistence type="predicted"/>